<sequence length="605" mass="70902">MGTIVFAGHVIETNKTIWKLIEKYRCENSMLPSIPLPCRMIISNQMFEHNRVTYLVISGSRELFGYILYSYLLTNLPINVYILRRNVFEQQELEEQLLIWLVVLLQLLASMIVFGPLAWCAEVYHSPAKFIPILQPMLRGPRGWLIYKMKYEDLYHRLIDDGPKLAVSIGPNGIFFMLCTITSTIAYAGHVIETNQTIWTLIKKYRNYNSILPSIPLRCRMIISNQLIEHNRVTYLVIAGSRELFAYILYAFLLTNTPINILIIRRNLYEKQELQDQFLLYVIAFIQGFTFFIVFGQLGWTVQVYHSPAKYIPIVQPMLRGTHGWLRYKMKYEDLYHRLTDNGPKLAVSIGTIRAITYMTSCEALKYILLITAFYWMCAKQMDNSALAWNAYVWINVEYVLCIYLAFQCIQNAMFFTFCTITGTIVFCGHVIETNQTVWKLIDKYRSHNSMLSWIPFRCRRIIVNQLVEHNRVTYLVISGSRELFGYVLYAYLLTNIPINVYIIRRNLYETQEFKDQLLLYVIAFLQLLAAIIVFIPLAWCAKIYHSPAMFIPILQPMLRNQHGWLLYKMKYEDLYNRLIDRGPKLAVSIGTLRAITYMASFEVK</sequence>
<feature type="transmembrane region" description="Helical" evidence="1">
    <location>
        <begin position="355"/>
        <end position="377"/>
    </location>
</feature>
<feature type="transmembrane region" description="Helical" evidence="1">
    <location>
        <begin position="244"/>
        <end position="266"/>
    </location>
</feature>
<dbReference type="Proteomes" id="UP001142055">
    <property type="component" value="Chromosome 2"/>
</dbReference>
<evidence type="ECO:0000313" key="2">
    <source>
        <dbReference type="EMBL" id="KAJ6219639.1"/>
    </source>
</evidence>
<keyword evidence="1" id="KW-0472">Membrane</keyword>
<feature type="transmembrane region" description="Helical" evidence="1">
    <location>
        <begin position="518"/>
        <end position="540"/>
    </location>
</feature>
<keyword evidence="1" id="KW-0812">Transmembrane</keyword>
<keyword evidence="3" id="KW-1185">Reference proteome</keyword>
<feature type="transmembrane region" description="Helical" evidence="1">
    <location>
        <begin position="389"/>
        <end position="407"/>
    </location>
</feature>
<comment type="caution">
    <text evidence="2">The sequence shown here is derived from an EMBL/GenBank/DDBJ whole genome shotgun (WGS) entry which is preliminary data.</text>
</comment>
<keyword evidence="1" id="KW-1133">Transmembrane helix</keyword>
<feature type="transmembrane region" description="Helical" evidence="1">
    <location>
        <begin position="413"/>
        <end position="432"/>
    </location>
</feature>
<feature type="transmembrane region" description="Helical" evidence="1">
    <location>
        <begin position="278"/>
        <end position="300"/>
    </location>
</feature>
<protein>
    <submittedName>
        <fullName evidence="2">Uncharacterized protein</fullName>
    </submittedName>
</protein>
<evidence type="ECO:0000256" key="1">
    <source>
        <dbReference type="SAM" id="Phobius"/>
    </source>
</evidence>
<proteinExistence type="predicted"/>
<gene>
    <name evidence="2" type="ORF">RDWZM_005451</name>
</gene>
<feature type="transmembrane region" description="Helical" evidence="1">
    <location>
        <begin position="484"/>
        <end position="503"/>
    </location>
</feature>
<organism evidence="2 3">
    <name type="scientific">Blomia tropicalis</name>
    <name type="common">Mite</name>
    <dbReference type="NCBI Taxonomy" id="40697"/>
    <lineage>
        <taxon>Eukaryota</taxon>
        <taxon>Metazoa</taxon>
        <taxon>Ecdysozoa</taxon>
        <taxon>Arthropoda</taxon>
        <taxon>Chelicerata</taxon>
        <taxon>Arachnida</taxon>
        <taxon>Acari</taxon>
        <taxon>Acariformes</taxon>
        <taxon>Sarcoptiformes</taxon>
        <taxon>Astigmata</taxon>
        <taxon>Glycyphagoidea</taxon>
        <taxon>Echimyopodidae</taxon>
        <taxon>Blomia</taxon>
    </lineage>
</organism>
<dbReference type="EMBL" id="JAPWDV010000002">
    <property type="protein sequence ID" value="KAJ6219639.1"/>
    <property type="molecule type" value="Genomic_DNA"/>
</dbReference>
<feature type="transmembrane region" description="Helical" evidence="1">
    <location>
        <begin position="97"/>
        <end position="119"/>
    </location>
</feature>
<dbReference type="AlphaFoldDB" id="A0A9Q0RMC6"/>
<name>A0A9Q0RMC6_BLOTA</name>
<feature type="transmembrane region" description="Helical" evidence="1">
    <location>
        <begin position="63"/>
        <end position="83"/>
    </location>
</feature>
<reference evidence="2" key="1">
    <citation type="submission" date="2022-12" db="EMBL/GenBank/DDBJ databases">
        <title>Genome assemblies of Blomia tropicalis.</title>
        <authorList>
            <person name="Cui Y."/>
        </authorList>
    </citation>
    <scope>NUCLEOTIDE SEQUENCE</scope>
    <source>
        <tissue evidence="2">Adult mites</tissue>
    </source>
</reference>
<evidence type="ECO:0000313" key="3">
    <source>
        <dbReference type="Proteomes" id="UP001142055"/>
    </source>
</evidence>
<accession>A0A9Q0RMC6</accession>